<dbReference type="EMBL" id="CP051167">
    <property type="protein sequence ID" value="QIZ72343.1"/>
    <property type="molecule type" value="Genomic_DNA"/>
</dbReference>
<dbReference type="InterPro" id="IPR051082">
    <property type="entry name" value="Pentapeptide-BTB/POZ_domain"/>
</dbReference>
<dbReference type="PANTHER" id="PTHR14136:SF17">
    <property type="entry name" value="BTB_POZ DOMAIN-CONTAINING PROTEIN KCTD9"/>
    <property type="match status" value="1"/>
</dbReference>
<evidence type="ECO:0000313" key="2">
    <source>
        <dbReference type="Proteomes" id="UP000500857"/>
    </source>
</evidence>
<proteinExistence type="predicted"/>
<name>A0A6H1U2T3_9CYAN</name>
<gene>
    <name evidence="1" type="ORF">HCG48_18615</name>
</gene>
<dbReference type="Pfam" id="PF00805">
    <property type="entry name" value="Pentapeptide"/>
    <property type="match status" value="1"/>
</dbReference>
<evidence type="ECO:0000313" key="1">
    <source>
        <dbReference type="EMBL" id="QIZ72343.1"/>
    </source>
</evidence>
<dbReference type="SUPFAM" id="SSF141571">
    <property type="entry name" value="Pentapeptide repeat-like"/>
    <property type="match status" value="1"/>
</dbReference>
<protein>
    <submittedName>
        <fullName evidence="1">Pentapeptide repeat-containing protein</fullName>
    </submittedName>
</protein>
<keyword evidence="2" id="KW-1185">Reference proteome</keyword>
<reference evidence="1 2" key="1">
    <citation type="submission" date="2020-04" db="EMBL/GenBank/DDBJ databases">
        <authorList>
            <person name="Basu S."/>
            <person name="Maruthanayagam V."/>
            <person name="Chakraborty S."/>
            <person name="Pramanik A."/>
            <person name="Mukherjee J."/>
            <person name="Brink B."/>
        </authorList>
    </citation>
    <scope>NUCLEOTIDE SEQUENCE [LARGE SCALE GENOMIC DNA]</scope>
    <source>
        <strain evidence="1 2">AP17</strain>
    </source>
</reference>
<dbReference type="Gene3D" id="2.160.20.80">
    <property type="entry name" value="E3 ubiquitin-protein ligase SopA"/>
    <property type="match status" value="1"/>
</dbReference>
<organism evidence="1 2">
    <name type="scientific">Oxynema aestuarii AP17</name>
    <dbReference type="NCBI Taxonomy" id="2064643"/>
    <lineage>
        <taxon>Bacteria</taxon>
        <taxon>Bacillati</taxon>
        <taxon>Cyanobacteriota</taxon>
        <taxon>Cyanophyceae</taxon>
        <taxon>Oscillatoriophycideae</taxon>
        <taxon>Oscillatoriales</taxon>
        <taxon>Oscillatoriaceae</taxon>
        <taxon>Oxynema</taxon>
        <taxon>Oxynema aestuarii</taxon>
    </lineage>
</organism>
<dbReference type="KEGG" id="oxy:HCG48_18615"/>
<sequence>MTITSASPAFPSAIAFLESPPERRWQTLKQLGLARYDFLIEMPKTETNIACVKRFFKGRKRVKFPDLSHTDLSGLTLDRTNLIRGNLSGANLTKTRLIEADLLFANFTRANLTDANLSGATLNETIWTEAIVFGCHFGAGIGLSETQRQDLVNRGAIFGGSEGNDLDTK</sequence>
<dbReference type="RefSeq" id="WP_168570492.1">
    <property type="nucleotide sequence ID" value="NZ_CP051167.1"/>
</dbReference>
<dbReference type="AlphaFoldDB" id="A0A6H1U2T3"/>
<dbReference type="PANTHER" id="PTHR14136">
    <property type="entry name" value="BTB_POZ DOMAIN-CONTAINING PROTEIN KCTD9"/>
    <property type="match status" value="1"/>
</dbReference>
<accession>A0A6H1U2T3</accession>
<dbReference type="InterPro" id="IPR001646">
    <property type="entry name" value="5peptide_repeat"/>
</dbReference>
<dbReference type="Proteomes" id="UP000500857">
    <property type="component" value="Chromosome"/>
</dbReference>